<dbReference type="VEuPathDB" id="FungiDB:yc1106_05538"/>
<dbReference type="AlphaFoldDB" id="A0A9Q9DTY3"/>
<evidence type="ECO:0000256" key="1">
    <source>
        <dbReference type="SAM" id="SignalP"/>
    </source>
</evidence>
<dbReference type="OrthoDB" id="4657524at2759"/>
<keyword evidence="4" id="KW-1185">Reference proteome</keyword>
<evidence type="ECO:0000259" key="2">
    <source>
        <dbReference type="Pfam" id="PF09792"/>
    </source>
</evidence>
<dbReference type="InterPro" id="IPR018620">
    <property type="entry name" value="Ubiquitin3-bd_protein_But2_C"/>
</dbReference>
<evidence type="ECO:0000313" key="3">
    <source>
        <dbReference type="EMBL" id="USP78264.1"/>
    </source>
</evidence>
<organism evidence="3 4">
    <name type="scientific">Curvularia clavata</name>
    <dbReference type="NCBI Taxonomy" id="95742"/>
    <lineage>
        <taxon>Eukaryota</taxon>
        <taxon>Fungi</taxon>
        <taxon>Dikarya</taxon>
        <taxon>Ascomycota</taxon>
        <taxon>Pezizomycotina</taxon>
        <taxon>Dothideomycetes</taxon>
        <taxon>Pleosporomycetidae</taxon>
        <taxon>Pleosporales</taxon>
        <taxon>Pleosporineae</taxon>
        <taxon>Pleosporaceae</taxon>
        <taxon>Curvularia</taxon>
    </lineage>
</organism>
<dbReference type="PANTHER" id="PTHR39613">
    <property type="entry name" value="ANCHORED CELL WALL PROTEIN, PUTATIVE (AFU_ORTHOLOGUE AFUA_4G08960)-RELATED"/>
    <property type="match status" value="1"/>
</dbReference>
<dbReference type="Pfam" id="PF09792">
    <property type="entry name" value="But2"/>
    <property type="match status" value="1"/>
</dbReference>
<feature type="signal peptide" evidence="1">
    <location>
        <begin position="1"/>
        <end position="19"/>
    </location>
</feature>
<accession>A0A9Q9DTY3</accession>
<sequence length="231" mass="25672">MRILATVLSALMIISFVNAVGKDLNKKPRRPWNVWMMSAPPRPDPGCPANPLQEDGTLPINRTLITASMFHVSRERPDQTFISNGWAAVTPRDKCTIFVFEIDARKAFGKTCNLVFDLPKEKYAPGLYRSFGPGQFTFQYFSPFAPPPGPNVTWNTLPPQAATPPAVIKELFPGTSKVIESAPCYFPLGIVDKVTRSGMLCSPHSYFQFKQGVTKCPLGLYTIITDPFKNN</sequence>
<gene>
    <name evidence="3" type="ORF">yc1106_05538</name>
</gene>
<feature type="chain" id="PRO_5040265441" description="Ubiquitin 3 binding protein But2 C-terminal domain-containing protein" evidence="1">
    <location>
        <begin position="20"/>
        <end position="231"/>
    </location>
</feature>
<dbReference type="PANTHER" id="PTHR39613:SF1">
    <property type="entry name" value="ANCHORED CELL WALL PROTEIN, PUTATIVE (AFU_ORTHOLOGUE AFUA_4G08960)-RELATED"/>
    <property type="match status" value="1"/>
</dbReference>
<feature type="domain" description="Ubiquitin 3 binding protein But2 C-terminal" evidence="2">
    <location>
        <begin position="70"/>
        <end position="209"/>
    </location>
</feature>
<dbReference type="EMBL" id="CP089277">
    <property type="protein sequence ID" value="USP78264.1"/>
    <property type="molecule type" value="Genomic_DNA"/>
</dbReference>
<dbReference type="Proteomes" id="UP001056012">
    <property type="component" value="Chromosome 4"/>
</dbReference>
<name>A0A9Q9DTY3_CURCL</name>
<evidence type="ECO:0000313" key="4">
    <source>
        <dbReference type="Proteomes" id="UP001056012"/>
    </source>
</evidence>
<proteinExistence type="predicted"/>
<reference evidence="3" key="1">
    <citation type="submission" date="2021-12" db="EMBL/GenBank/DDBJ databases">
        <title>Curvularia clavata genome.</title>
        <authorList>
            <person name="Cao Y."/>
        </authorList>
    </citation>
    <scope>NUCLEOTIDE SEQUENCE</scope>
    <source>
        <strain evidence="3">Yc1106</strain>
    </source>
</reference>
<protein>
    <recommendedName>
        <fullName evidence="2">Ubiquitin 3 binding protein But2 C-terminal domain-containing protein</fullName>
    </recommendedName>
</protein>
<keyword evidence="1" id="KW-0732">Signal</keyword>